<dbReference type="InterPro" id="IPR033121">
    <property type="entry name" value="PEPTIDASE_A1"/>
</dbReference>
<accession>A0A7H9B702</accession>
<feature type="chain" id="PRO_5028844556" description="Peptidase A1 domain-containing protein" evidence="10">
    <location>
        <begin position="20"/>
        <end position="567"/>
    </location>
</feature>
<dbReference type="InterPro" id="IPR001461">
    <property type="entry name" value="Aspartic_peptidase_A1"/>
</dbReference>
<feature type="region of interest" description="Disordered" evidence="9">
    <location>
        <begin position="496"/>
        <end position="522"/>
    </location>
</feature>
<dbReference type="SUPFAM" id="SSF50630">
    <property type="entry name" value="Acid proteases"/>
    <property type="match status" value="1"/>
</dbReference>
<evidence type="ECO:0000256" key="8">
    <source>
        <dbReference type="RuleBase" id="RU000454"/>
    </source>
</evidence>
<dbReference type="FunFam" id="2.40.70.10:FF:000023">
    <property type="entry name" value="Aspartic protease"/>
    <property type="match status" value="1"/>
</dbReference>
<dbReference type="InterPro" id="IPR033876">
    <property type="entry name" value="SAP-like"/>
</dbReference>
<feature type="signal peptide" evidence="10">
    <location>
        <begin position="1"/>
        <end position="19"/>
    </location>
</feature>
<dbReference type="CDD" id="cd05474">
    <property type="entry name" value="SAP_like"/>
    <property type="match status" value="1"/>
</dbReference>
<dbReference type="EMBL" id="CP058610">
    <property type="protein sequence ID" value="QLG74505.1"/>
    <property type="molecule type" value="Genomic_DNA"/>
</dbReference>
<protein>
    <recommendedName>
        <fullName evidence="11">Peptidase A1 domain-containing protein</fullName>
    </recommendedName>
</protein>
<evidence type="ECO:0000256" key="9">
    <source>
        <dbReference type="SAM" id="MobiDB-lite"/>
    </source>
</evidence>
<evidence type="ECO:0000313" key="12">
    <source>
        <dbReference type="EMBL" id="QLG74505.1"/>
    </source>
</evidence>
<dbReference type="GeneID" id="59238288"/>
<dbReference type="PRINTS" id="PR00792">
    <property type="entry name" value="PEPSIN"/>
</dbReference>
<evidence type="ECO:0000256" key="10">
    <source>
        <dbReference type="SAM" id="SignalP"/>
    </source>
</evidence>
<organism evidence="12 13">
    <name type="scientific">Zygotorulaspora mrakii</name>
    <name type="common">Zygosaccharomyces mrakii</name>
    <dbReference type="NCBI Taxonomy" id="42260"/>
    <lineage>
        <taxon>Eukaryota</taxon>
        <taxon>Fungi</taxon>
        <taxon>Dikarya</taxon>
        <taxon>Ascomycota</taxon>
        <taxon>Saccharomycotina</taxon>
        <taxon>Saccharomycetes</taxon>
        <taxon>Saccharomycetales</taxon>
        <taxon>Saccharomycetaceae</taxon>
        <taxon>Zygotorulaspora</taxon>
    </lineage>
</organism>
<evidence type="ECO:0000259" key="11">
    <source>
        <dbReference type="PROSITE" id="PS51767"/>
    </source>
</evidence>
<dbReference type="Gene3D" id="2.40.70.10">
    <property type="entry name" value="Acid Proteases"/>
    <property type="match status" value="2"/>
</dbReference>
<feature type="active site" evidence="6">
    <location>
        <position position="334"/>
    </location>
</feature>
<feature type="disulfide bond" evidence="7">
    <location>
        <begin position="369"/>
        <end position="405"/>
    </location>
</feature>
<evidence type="ECO:0000256" key="6">
    <source>
        <dbReference type="PIRSR" id="PIRSR601461-1"/>
    </source>
</evidence>
<proteinExistence type="inferred from homology"/>
<dbReference type="KEGG" id="zmk:HG535_0G03880"/>
<evidence type="ECO:0000256" key="5">
    <source>
        <dbReference type="ARBA" id="ARBA00022801"/>
    </source>
</evidence>
<keyword evidence="7" id="KW-1015">Disulfide bond</keyword>
<dbReference type="GO" id="GO:0071944">
    <property type="term" value="C:cell periphery"/>
    <property type="evidence" value="ECO:0007669"/>
    <property type="project" value="UniProtKB-ARBA"/>
</dbReference>
<dbReference type="GO" id="GO:0006508">
    <property type="term" value="P:proteolysis"/>
    <property type="evidence" value="ECO:0007669"/>
    <property type="project" value="UniProtKB-KW"/>
</dbReference>
<reference evidence="12 13" key="1">
    <citation type="submission" date="2020-07" db="EMBL/GenBank/DDBJ databases">
        <title>The yeast mating-type switching endonuclease HO is a domesticated member of an unorthodox homing genetic element family.</title>
        <authorList>
            <person name="Coughlan A.Y."/>
            <person name="Lombardi L."/>
            <person name="Braun-Galleani S."/>
            <person name="Martos A.R."/>
            <person name="Galeote V."/>
            <person name="Bigey F."/>
            <person name="Dequin S."/>
            <person name="Byrne K.P."/>
            <person name="Wolfe K.H."/>
        </authorList>
    </citation>
    <scope>NUCLEOTIDE SEQUENCE [LARGE SCALE GENOMIC DNA]</scope>
    <source>
        <strain evidence="12 13">NRRL Y-6702</strain>
    </source>
</reference>
<keyword evidence="5 8" id="KW-0378">Hydrolase</keyword>
<feature type="domain" description="Peptidase A1" evidence="11">
    <location>
        <begin position="81"/>
        <end position="441"/>
    </location>
</feature>
<dbReference type="PANTHER" id="PTHR47966:SF65">
    <property type="entry name" value="ASPARTIC-TYPE ENDOPEPTIDASE"/>
    <property type="match status" value="1"/>
</dbReference>
<keyword evidence="3 10" id="KW-0732">Signal</keyword>
<name>A0A7H9B702_ZYGMR</name>
<dbReference type="RefSeq" id="XP_037146230.1">
    <property type="nucleotide sequence ID" value="XM_037290335.1"/>
</dbReference>
<keyword evidence="2 8" id="KW-0645">Protease</keyword>
<dbReference type="OrthoDB" id="771136at2759"/>
<comment type="similarity">
    <text evidence="1 8">Belongs to the peptidase A1 family.</text>
</comment>
<dbReference type="PANTHER" id="PTHR47966">
    <property type="entry name" value="BETA-SITE APP-CLEAVING ENZYME, ISOFORM A-RELATED"/>
    <property type="match status" value="1"/>
</dbReference>
<dbReference type="Proteomes" id="UP000509704">
    <property type="component" value="Chromosome 7"/>
</dbReference>
<evidence type="ECO:0000256" key="1">
    <source>
        <dbReference type="ARBA" id="ARBA00007447"/>
    </source>
</evidence>
<feature type="active site" evidence="6">
    <location>
        <position position="99"/>
    </location>
</feature>
<evidence type="ECO:0000256" key="3">
    <source>
        <dbReference type="ARBA" id="ARBA00022729"/>
    </source>
</evidence>
<keyword evidence="13" id="KW-1185">Reference proteome</keyword>
<evidence type="ECO:0000313" key="13">
    <source>
        <dbReference type="Proteomes" id="UP000509704"/>
    </source>
</evidence>
<dbReference type="AlphaFoldDB" id="A0A7H9B702"/>
<sequence length="567" mass="59773">MKFGSSSLACAAILAGAQAGVITKREDDNIDSNVGYLQIGFEKFHGHEFDTAVKNKRYSDIIAKRDNGAYSVDLLNRNTYYAANVEIGSSRQRVVALVDTGSSDFWVMGSSLCSSAGRDDSNIFRSNSAVGTASQTASGGSATATADCRTYGSFDPSNSSTWRENSTSFYVHYADTSAASGPWGTDTIDFGSFSLENASIGVANFSNASIGGILGVGLAATESTFSGIGLLSSQQTPYQYENVPAMMVSQGLIHKNAYSLFLNSIDADTGSILFGAVDHSKYSGQLYTLPILRLYGSPSQPVAMGFDITVQGVGITDGSTYETITSSSFPALLDSGTTLMYVPYTLSDLIAREIGATYSRNQGYYLMDCPSDDDTTQLVFDFGGLQINTNLSNYVIQASSTSNVCYLGIIPTSNVLAIFGDVFLRDAYVVYDLDDLEISLAQANFNNDEQNIDVITSDVPSATRAPGYSNTLTSANSITGGGNIFTLSGATATGSGRASGVLSRGSQTTGSTAGGRGISSILPVTGGSSVTISTSQRSSSDRRNIGERAVPASWLFVVSSFIFSFFL</sequence>
<dbReference type="GO" id="GO:0004190">
    <property type="term" value="F:aspartic-type endopeptidase activity"/>
    <property type="evidence" value="ECO:0007669"/>
    <property type="project" value="UniProtKB-KW"/>
</dbReference>
<dbReference type="PROSITE" id="PS00141">
    <property type="entry name" value="ASP_PROTEASE"/>
    <property type="match status" value="2"/>
</dbReference>
<evidence type="ECO:0000256" key="4">
    <source>
        <dbReference type="ARBA" id="ARBA00022750"/>
    </source>
</evidence>
<dbReference type="InterPro" id="IPR001969">
    <property type="entry name" value="Aspartic_peptidase_AS"/>
</dbReference>
<dbReference type="PROSITE" id="PS51767">
    <property type="entry name" value="PEPTIDASE_A1"/>
    <property type="match status" value="1"/>
</dbReference>
<dbReference type="Pfam" id="PF00026">
    <property type="entry name" value="Asp"/>
    <property type="match status" value="1"/>
</dbReference>
<evidence type="ECO:0000256" key="2">
    <source>
        <dbReference type="ARBA" id="ARBA00022670"/>
    </source>
</evidence>
<gene>
    <name evidence="12" type="ORF">HG535_0G03880</name>
</gene>
<dbReference type="InterPro" id="IPR021109">
    <property type="entry name" value="Peptidase_aspartic_dom_sf"/>
</dbReference>
<dbReference type="FunFam" id="2.40.70.10:FF:000011">
    <property type="entry name" value="Aspartic protease"/>
    <property type="match status" value="1"/>
</dbReference>
<evidence type="ECO:0000256" key="7">
    <source>
        <dbReference type="PIRSR" id="PIRSR601461-2"/>
    </source>
</evidence>
<keyword evidence="4 8" id="KW-0064">Aspartyl protease</keyword>